<dbReference type="Proteomes" id="UP001193081">
    <property type="component" value="Unassembled WGS sequence"/>
</dbReference>
<dbReference type="PANTHER" id="PTHR37023:SF1">
    <property type="entry name" value="ISSOD25 TRANSPOSASE TNPA_ISSOD25"/>
    <property type="match status" value="1"/>
</dbReference>
<comment type="caution">
    <text evidence="3">The sequence shown here is derived from an EMBL/GenBank/DDBJ whole genome shotgun (WGS) entry which is preliminary data.</text>
</comment>
<feature type="region of interest" description="Disordered" evidence="1">
    <location>
        <begin position="1"/>
        <end position="28"/>
    </location>
</feature>
<accession>A0ABS4DHJ2</accession>
<evidence type="ECO:0000313" key="3">
    <source>
        <dbReference type="EMBL" id="MBP1468904.1"/>
    </source>
</evidence>
<name>A0ABS4DHJ2_9CHLR</name>
<dbReference type="PANTHER" id="PTHR37023">
    <property type="entry name" value="TRANSPOSASE"/>
    <property type="match status" value="1"/>
</dbReference>
<evidence type="ECO:0000256" key="1">
    <source>
        <dbReference type="SAM" id="MobiDB-lite"/>
    </source>
</evidence>
<evidence type="ECO:0000259" key="2">
    <source>
        <dbReference type="Pfam" id="PF04986"/>
    </source>
</evidence>
<dbReference type="InterPro" id="IPR007069">
    <property type="entry name" value="Transposase_32"/>
</dbReference>
<feature type="domain" description="Transposase IS801/IS1294" evidence="2">
    <location>
        <begin position="60"/>
        <end position="223"/>
    </location>
</feature>
<keyword evidence="4" id="KW-1185">Reference proteome</keyword>
<sequence>MTPKHRPLSARTTSESVGHFKGGSNLRRRSGSILHRPVHASAATLQQVAQDPRFLGGQIGMVGVVQTWTRDLRSHPHIHALVPGGGLAADGRTWQTAKADFLVHVKPLAILVRAKLQAALRQTDLWRSIPAAVCWQQDWVVDCRPVGSGRTALKYVAPYVFRVALSNHRILGMADSEVTFRSQDGETRQTRISTLPAEVFIERFLMHILPKGVVKVRSSGLFRVGARQQLAQLRAQLVLPQRTVALLPAGEETPEPATRMGPGCPRCGHELRLERLLPPQRAPPAQASIAEETASLASSSGSPVMRACFGLPACGSCGHRLRQEPMSAAWPVSSGPPTNSF</sequence>
<proteinExistence type="predicted"/>
<gene>
    <name evidence="3" type="ORF">EYB53_024560</name>
</gene>
<dbReference type="EMBL" id="SIJK02000111">
    <property type="protein sequence ID" value="MBP1468904.1"/>
    <property type="molecule type" value="Genomic_DNA"/>
</dbReference>
<organism evidence="3 4">
    <name type="scientific">Candidatus Chloroploca mongolica</name>
    <dbReference type="NCBI Taxonomy" id="2528176"/>
    <lineage>
        <taxon>Bacteria</taxon>
        <taxon>Bacillati</taxon>
        <taxon>Chloroflexota</taxon>
        <taxon>Chloroflexia</taxon>
        <taxon>Chloroflexales</taxon>
        <taxon>Chloroflexineae</taxon>
        <taxon>Oscillochloridaceae</taxon>
        <taxon>Candidatus Chloroploca</taxon>
    </lineage>
</organism>
<protein>
    <submittedName>
        <fullName evidence="3">Transposase</fullName>
    </submittedName>
</protein>
<dbReference type="Pfam" id="PF04986">
    <property type="entry name" value="Y2_Tnp"/>
    <property type="match status" value="1"/>
</dbReference>
<evidence type="ECO:0000313" key="4">
    <source>
        <dbReference type="Proteomes" id="UP001193081"/>
    </source>
</evidence>
<reference evidence="3 4" key="1">
    <citation type="submission" date="2021-03" db="EMBL/GenBank/DDBJ databases">
        <authorList>
            <person name="Grouzdev D.S."/>
        </authorList>
    </citation>
    <scope>NUCLEOTIDE SEQUENCE [LARGE SCALE GENOMIC DNA]</scope>
    <source>
        <strain evidence="3 4">M50-1</strain>
    </source>
</reference>